<reference evidence="4" key="1">
    <citation type="journal article" date="2019" name="Int. J. Syst. Evol. Microbiol.">
        <title>The Global Catalogue of Microorganisms (GCM) 10K type strain sequencing project: providing services to taxonomists for standard genome sequencing and annotation.</title>
        <authorList>
            <consortium name="The Broad Institute Genomics Platform"/>
            <consortium name="The Broad Institute Genome Sequencing Center for Infectious Disease"/>
            <person name="Wu L."/>
            <person name="Ma J."/>
        </authorList>
    </citation>
    <scope>NUCLEOTIDE SEQUENCE [LARGE SCALE GENOMIC DNA]</scope>
    <source>
        <strain evidence="4">CECT 7698</strain>
    </source>
</reference>
<protein>
    <submittedName>
        <fullName evidence="3">FkbM family methyltransferase</fullName>
    </submittedName>
</protein>
<comment type="caution">
    <text evidence="3">The sequence shown here is derived from an EMBL/GenBank/DDBJ whole genome shotgun (WGS) entry which is preliminary data.</text>
</comment>
<keyword evidence="1" id="KW-0175">Coiled coil</keyword>
<dbReference type="NCBIfam" id="TIGR01444">
    <property type="entry name" value="fkbM_fam"/>
    <property type="match status" value="1"/>
</dbReference>
<keyword evidence="4" id="KW-1185">Reference proteome</keyword>
<dbReference type="Pfam" id="PF05050">
    <property type="entry name" value="Methyltransf_21"/>
    <property type="match status" value="1"/>
</dbReference>
<keyword evidence="3" id="KW-0808">Transferase</keyword>
<evidence type="ECO:0000313" key="4">
    <source>
        <dbReference type="Proteomes" id="UP001595579"/>
    </source>
</evidence>
<gene>
    <name evidence="3" type="ORF">ACFOEV_19385</name>
</gene>
<name>A0ABV7LUF7_9GAMM</name>
<dbReference type="SUPFAM" id="SSF53335">
    <property type="entry name" value="S-adenosyl-L-methionine-dependent methyltransferases"/>
    <property type="match status" value="1"/>
</dbReference>
<sequence length="283" mass="32487">MIQPTDDVNGTILHIGAGECQELSYYLETSAETVVLVEPNPEAATKLRQQSAAHFSRINIHEMAVSKSDGKAPFKVLNYPAFSSLHESIQLRTLFPGLLCAKQVEVETKSATNFFNEIELNPRKKNWLIVDAPGDELEILQACKKNNHLHKFQFVTLHCSVLNSYRESIESIDIKCWLVQQGYKVNQTDDSDPDSIILLFSLDVLRVENRALKEENIKLKSDLSASLRQKSLQEADLEELKKRYLEVREAEKRQHELLIRIKQSLLVAKEYLHLLEDRFTKKQ</sequence>
<evidence type="ECO:0000313" key="3">
    <source>
        <dbReference type="EMBL" id="MFC3285766.1"/>
    </source>
</evidence>
<accession>A0ABV7LUF7</accession>
<dbReference type="InterPro" id="IPR029063">
    <property type="entry name" value="SAM-dependent_MTases_sf"/>
</dbReference>
<organism evidence="3 4">
    <name type="scientific">Litchfieldella rifensis</name>
    <dbReference type="NCBI Taxonomy" id="762643"/>
    <lineage>
        <taxon>Bacteria</taxon>
        <taxon>Pseudomonadati</taxon>
        <taxon>Pseudomonadota</taxon>
        <taxon>Gammaproteobacteria</taxon>
        <taxon>Oceanospirillales</taxon>
        <taxon>Halomonadaceae</taxon>
        <taxon>Litchfieldella</taxon>
    </lineage>
</organism>
<proteinExistence type="predicted"/>
<dbReference type="Proteomes" id="UP001595579">
    <property type="component" value="Unassembled WGS sequence"/>
</dbReference>
<feature type="domain" description="Methyltransferase FkbM" evidence="2">
    <location>
        <begin position="20"/>
        <end position="184"/>
    </location>
</feature>
<dbReference type="EMBL" id="JBHRUG010000044">
    <property type="protein sequence ID" value="MFC3285766.1"/>
    <property type="molecule type" value="Genomic_DNA"/>
</dbReference>
<dbReference type="GO" id="GO:0032259">
    <property type="term" value="P:methylation"/>
    <property type="evidence" value="ECO:0007669"/>
    <property type="project" value="UniProtKB-KW"/>
</dbReference>
<dbReference type="GO" id="GO:0008168">
    <property type="term" value="F:methyltransferase activity"/>
    <property type="evidence" value="ECO:0007669"/>
    <property type="project" value="UniProtKB-KW"/>
</dbReference>
<dbReference type="Gene3D" id="3.40.50.150">
    <property type="entry name" value="Vaccinia Virus protein VP39"/>
    <property type="match status" value="1"/>
</dbReference>
<dbReference type="RefSeq" id="WP_386776542.1">
    <property type="nucleotide sequence ID" value="NZ_JBHRUG010000044.1"/>
</dbReference>
<keyword evidence="3" id="KW-0489">Methyltransferase</keyword>
<evidence type="ECO:0000259" key="2">
    <source>
        <dbReference type="Pfam" id="PF05050"/>
    </source>
</evidence>
<evidence type="ECO:0000256" key="1">
    <source>
        <dbReference type="SAM" id="Coils"/>
    </source>
</evidence>
<dbReference type="InterPro" id="IPR006342">
    <property type="entry name" value="FkbM_mtfrase"/>
</dbReference>
<feature type="coiled-coil region" evidence="1">
    <location>
        <begin position="202"/>
        <end position="250"/>
    </location>
</feature>